<keyword evidence="4" id="KW-0408">Iron</keyword>
<comment type="subcellular location">
    <subcellularLocation>
        <location evidence="1">Cell envelope</location>
    </subcellularLocation>
</comment>
<dbReference type="GO" id="GO:0030288">
    <property type="term" value="C:outer membrane-bounded periplasmic space"/>
    <property type="evidence" value="ECO:0007669"/>
    <property type="project" value="TreeGrafter"/>
</dbReference>
<evidence type="ECO:0000256" key="2">
    <source>
        <dbReference type="ARBA" id="ARBA00008814"/>
    </source>
</evidence>
<evidence type="ECO:0000259" key="7">
    <source>
        <dbReference type="PROSITE" id="PS50983"/>
    </source>
</evidence>
<organism evidence="8 9">
    <name type="scientific">Donghicola eburneus</name>
    <dbReference type="NCBI Taxonomy" id="393278"/>
    <lineage>
        <taxon>Bacteria</taxon>
        <taxon>Pseudomonadati</taxon>
        <taxon>Pseudomonadota</taxon>
        <taxon>Alphaproteobacteria</taxon>
        <taxon>Rhodobacterales</taxon>
        <taxon>Roseobacteraceae</taxon>
        <taxon>Donghicola</taxon>
    </lineage>
</organism>
<reference evidence="9" key="1">
    <citation type="submission" date="2016-09" db="EMBL/GenBank/DDBJ databases">
        <authorList>
            <person name="Wibberg D."/>
        </authorList>
    </citation>
    <scope>NUCLEOTIDE SEQUENCE [LARGE SCALE GENOMIC DNA]</scope>
</reference>
<dbReference type="Pfam" id="PF01497">
    <property type="entry name" value="Peripla_BP_2"/>
    <property type="match status" value="1"/>
</dbReference>
<dbReference type="CDD" id="cd01140">
    <property type="entry name" value="FatB"/>
    <property type="match status" value="1"/>
</dbReference>
<keyword evidence="9" id="KW-1185">Reference proteome</keyword>
<dbReference type="InterPro" id="IPR002491">
    <property type="entry name" value="ABC_transptr_periplasmic_BD"/>
</dbReference>
<dbReference type="Gene3D" id="3.40.50.1980">
    <property type="entry name" value="Nitrogenase molybdenum iron protein domain"/>
    <property type="match status" value="2"/>
</dbReference>
<dbReference type="Proteomes" id="UP000184085">
    <property type="component" value="Unassembled WGS sequence"/>
</dbReference>
<dbReference type="InterPro" id="IPR033870">
    <property type="entry name" value="FatB"/>
</dbReference>
<comment type="similarity">
    <text evidence="2">Belongs to the bacterial solute-binding protein 8 family.</text>
</comment>
<keyword evidence="4" id="KW-0406">Ion transport</keyword>
<sequence length="300" mass="30909">MKPLFAVLAMTALPVSAIAETVEIDTATGPQAAPLNPAKVVALDLSAIDTLDALGVEIDGIPNITPPAYLADAFDGVATVGTLFEPDFEALAVMAPDVVFAGGRSQTVIPALAEVAPTLDMTIDATKLIDDAKSRITAYGAIFGLSPEAQALTQELEAALADAKAMAEGKGDALILMTNGGKVSAYGDKSRFGWLHTAVGIPEAYPDVADGRHGEAVSFEFIADVDPDWIFVVDRSAAIGQEAEAAAVTLDNPLVAGTKAGQNGQIVYLDSAPLYLAGGGVQSLNHTLSEIMTALRDSNS</sequence>
<evidence type="ECO:0000313" key="9">
    <source>
        <dbReference type="Proteomes" id="UP000184085"/>
    </source>
</evidence>
<protein>
    <submittedName>
        <fullName evidence="8">Iron ABC transporter substrate-binding protein IsdE</fullName>
    </submittedName>
</protein>
<evidence type="ECO:0000256" key="5">
    <source>
        <dbReference type="ARBA" id="ARBA00022729"/>
    </source>
</evidence>
<evidence type="ECO:0000256" key="3">
    <source>
        <dbReference type="ARBA" id="ARBA00022448"/>
    </source>
</evidence>
<dbReference type="PROSITE" id="PS50983">
    <property type="entry name" value="FE_B12_PBP"/>
    <property type="match status" value="1"/>
</dbReference>
<evidence type="ECO:0000256" key="4">
    <source>
        <dbReference type="ARBA" id="ARBA00022496"/>
    </source>
</evidence>
<dbReference type="InterPro" id="IPR051313">
    <property type="entry name" value="Bact_iron-sidero_bind"/>
</dbReference>
<keyword evidence="5 6" id="KW-0732">Signal</keyword>
<feature type="domain" description="Fe/B12 periplasmic-binding" evidence="7">
    <location>
        <begin position="39"/>
        <end position="299"/>
    </location>
</feature>
<keyword evidence="3" id="KW-0813">Transport</keyword>
<dbReference type="GO" id="GO:1901678">
    <property type="term" value="P:iron coordination entity transport"/>
    <property type="evidence" value="ECO:0007669"/>
    <property type="project" value="UniProtKB-ARBA"/>
</dbReference>
<evidence type="ECO:0000256" key="6">
    <source>
        <dbReference type="SAM" id="SignalP"/>
    </source>
</evidence>
<dbReference type="PANTHER" id="PTHR30532:SF28">
    <property type="entry name" value="PETROBACTIN-BINDING PROTEIN YCLQ"/>
    <property type="match status" value="1"/>
</dbReference>
<dbReference type="SUPFAM" id="SSF53807">
    <property type="entry name" value="Helical backbone' metal receptor"/>
    <property type="match status" value="1"/>
</dbReference>
<feature type="chain" id="PRO_5009906603" evidence="6">
    <location>
        <begin position="20"/>
        <end position="300"/>
    </location>
</feature>
<proteinExistence type="inferred from homology"/>
<evidence type="ECO:0000256" key="1">
    <source>
        <dbReference type="ARBA" id="ARBA00004196"/>
    </source>
</evidence>
<accession>A0A1M4MY63</accession>
<gene>
    <name evidence="8" type="primary">isdE</name>
    <name evidence="8" type="ORF">KARMA_1729</name>
</gene>
<evidence type="ECO:0000313" key="8">
    <source>
        <dbReference type="EMBL" id="SCM67530.1"/>
    </source>
</evidence>
<feature type="signal peptide" evidence="6">
    <location>
        <begin position="1"/>
        <end position="19"/>
    </location>
</feature>
<dbReference type="PANTHER" id="PTHR30532">
    <property type="entry name" value="IRON III DICITRATE-BINDING PERIPLASMIC PROTEIN"/>
    <property type="match status" value="1"/>
</dbReference>
<dbReference type="EMBL" id="FMJB01000046">
    <property type="protein sequence ID" value="SCM67530.1"/>
    <property type="molecule type" value="Genomic_DNA"/>
</dbReference>
<name>A0A1M4MY63_9RHOB</name>
<dbReference type="RefSeq" id="WP_072706158.1">
    <property type="nucleotide sequence ID" value="NZ_FMJB01000046.1"/>
</dbReference>
<dbReference type="AlphaFoldDB" id="A0A1M4MY63"/>
<keyword evidence="4" id="KW-0410">Iron transport</keyword>